<name>O26431_METTH</name>
<dbReference type="PATRIC" id="fig|187420.15.peg.299"/>
<dbReference type="GO" id="GO:0016757">
    <property type="term" value="F:glycosyltransferase activity"/>
    <property type="evidence" value="ECO:0007669"/>
    <property type="project" value="UniProtKB-KW"/>
</dbReference>
<dbReference type="Pfam" id="PF00535">
    <property type="entry name" value="Glycos_transf_2"/>
    <property type="match status" value="1"/>
</dbReference>
<dbReference type="AlphaFoldDB" id="O26431"/>
<dbReference type="PaxDb" id="187420-MTH_331"/>
<evidence type="ECO:0000259" key="1">
    <source>
        <dbReference type="Pfam" id="PF00535"/>
    </source>
</evidence>
<dbReference type="EMBL" id="AE000666">
    <property type="protein sequence ID" value="AAB84837.1"/>
    <property type="molecule type" value="Genomic_DNA"/>
</dbReference>
<keyword evidence="2" id="KW-0328">Glycosyltransferase</keyword>
<dbReference type="KEGG" id="mth:MTH_331"/>
<dbReference type="STRING" id="187420.MTH_331"/>
<dbReference type="InParanoid" id="O26431"/>
<gene>
    <name evidence="2" type="ordered locus">MTH_331</name>
</gene>
<dbReference type="RefSeq" id="WP_010875970.1">
    <property type="nucleotide sequence ID" value="NC_000916.1"/>
</dbReference>
<keyword evidence="2" id="KW-0808">Transferase</keyword>
<dbReference type="Gene3D" id="3.90.550.10">
    <property type="entry name" value="Spore Coat Polysaccharide Biosynthesis Protein SpsA, Chain A"/>
    <property type="match status" value="1"/>
</dbReference>
<feature type="domain" description="Glycosyltransferase 2-like" evidence="1">
    <location>
        <begin position="3"/>
        <end position="159"/>
    </location>
</feature>
<dbReference type="HOGENOM" id="CLU_033536_7_3_2"/>
<protein>
    <submittedName>
        <fullName evidence="2">Mannosyltransferase</fullName>
    </submittedName>
</protein>
<keyword evidence="3" id="KW-1185">Reference proteome</keyword>
<proteinExistence type="predicted"/>
<dbReference type="Proteomes" id="UP000005223">
    <property type="component" value="Chromosome"/>
</dbReference>
<dbReference type="PANTHER" id="PTHR48090">
    <property type="entry name" value="UNDECAPRENYL-PHOSPHATE 4-DEOXY-4-FORMAMIDO-L-ARABINOSE TRANSFERASE-RELATED"/>
    <property type="match status" value="1"/>
</dbReference>
<dbReference type="InterPro" id="IPR050256">
    <property type="entry name" value="Glycosyltransferase_2"/>
</dbReference>
<dbReference type="PANTHER" id="PTHR48090:SF7">
    <property type="entry name" value="RFBJ PROTEIN"/>
    <property type="match status" value="1"/>
</dbReference>
<dbReference type="CAZy" id="GT2">
    <property type="family name" value="Glycosyltransferase Family 2"/>
</dbReference>
<evidence type="ECO:0000313" key="2">
    <source>
        <dbReference type="EMBL" id="AAB84837.1"/>
    </source>
</evidence>
<dbReference type="PIR" id="E69142">
    <property type="entry name" value="E69142"/>
</dbReference>
<dbReference type="GeneID" id="1470292"/>
<organism evidence="2 3">
    <name type="scientific">Methanothermobacter thermautotrophicus (strain ATCC 29096 / DSM 1053 / JCM 10044 / NBRC 100330 / Delta H)</name>
    <name type="common">Methanobacterium thermoautotrophicum</name>
    <dbReference type="NCBI Taxonomy" id="187420"/>
    <lineage>
        <taxon>Archaea</taxon>
        <taxon>Methanobacteriati</taxon>
        <taxon>Methanobacteriota</taxon>
        <taxon>Methanomada group</taxon>
        <taxon>Methanobacteria</taxon>
        <taxon>Methanobacteriales</taxon>
        <taxon>Methanobacteriaceae</taxon>
        <taxon>Methanothermobacter</taxon>
    </lineage>
</organism>
<accession>O26431</accession>
<evidence type="ECO:0000313" key="3">
    <source>
        <dbReference type="Proteomes" id="UP000005223"/>
    </source>
</evidence>
<reference evidence="2 3" key="1">
    <citation type="journal article" date="1997" name="J. Bacteriol.">
        <title>Complete genome sequence of Methanobacterium thermoautotrophicum deltaH: functional analysis and comparative genomics.</title>
        <authorList>
            <person name="Smith D.R."/>
            <person name="Doucette-Stamm L.A."/>
            <person name="Deloughery C."/>
            <person name="Lee H.-M."/>
            <person name="Dubois J."/>
            <person name="Aldredge T."/>
            <person name="Bashirzadeh R."/>
            <person name="Blakely D."/>
            <person name="Cook R."/>
            <person name="Gilbert K."/>
            <person name="Harrison D."/>
            <person name="Hoang L."/>
            <person name="Keagle P."/>
            <person name="Lumm W."/>
            <person name="Pothier B."/>
            <person name="Qiu D."/>
            <person name="Spadafora R."/>
            <person name="Vicare R."/>
            <person name="Wang Y."/>
            <person name="Wierzbowski J."/>
            <person name="Gibson R."/>
            <person name="Jiwani N."/>
            <person name="Caruso A."/>
            <person name="Bush D."/>
            <person name="Safer H."/>
            <person name="Patwell D."/>
            <person name="Prabhakar S."/>
            <person name="McDougall S."/>
            <person name="Shimer G."/>
            <person name="Goyal A."/>
            <person name="Pietrovski S."/>
            <person name="Church G.M."/>
            <person name="Daniels C.J."/>
            <person name="Mao J.-i."/>
            <person name="Rice P."/>
            <person name="Nolling J."/>
            <person name="Reeve J.N."/>
        </authorList>
    </citation>
    <scope>NUCLEOTIDE SEQUENCE [LARGE SCALE GENOMIC DNA]</scope>
    <source>
        <strain evidence="3">ATCC 29096 / DSM 1053 / JCM 10044 / NBRC 100330 / Delta H</strain>
    </source>
</reference>
<sequence>MTFLIPAYNEEKSIGPLIDRIKMLCPDSEIIVVDNNSSDRTSEIATSRGVRVIFEGKQGKANAMVAAFRNTRTEYAVMMDADLTYLPDDSRVLVEVLKAEGADVVLGSRLNGEKEDGAISRINTVGNHILSFTASILYSPVSDVCTGHWAFNRRAIRHILEEGLNYSGFELEAEMFSKLARAGLKIVEVPITYRKRSDEPKLSSFTDGFKIFRTLVLERLR</sequence>
<dbReference type="SUPFAM" id="SSF53448">
    <property type="entry name" value="Nucleotide-diphospho-sugar transferases"/>
    <property type="match status" value="1"/>
</dbReference>
<dbReference type="InterPro" id="IPR001173">
    <property type="entry name" value="Glyco_trans_2-like"/>
</dbReference>
<dbReference type="CDD" id="cd04179">
    <property type="entry name" value="DPM_DPG-synthase_like"/>
    <property type="match status" value="1"/>
</dbReference>
<dbReference type="EnsemblBacteria" id="AAB84837">
    <property type="protein sequence ID" value="AAB84837"/>
    <property type="gene ID" value="MTH_331"/>
</dbReference>
<dbReference type="InterPro" id="IPR029044">
    <property type="entry name" value="Nucleotide-diphossugar_trans"/>
</dbReference>